<dbReference type="Proteomes" id="UP000233837">
    <property type="component" value="Unassembled WGS sequence"/>
</dbReference>
<evidence type="ECO:0000313" key="4">
    <source>
        <dbReference type="Proteomes" id="UP000233837"/>
    </source>
</evidence>
<reference evidence="3 4" key="1">
    <citation type="journal article" date="2016" name="Sci. Rep.">
        <title>The Dendrobium catenatum Lindl. genome sequence provides insights into polysaccharide synthase, floral development and adaptive evolution.</title>
        <authorList>
            <person name="Zhang G.Q."/>
            <person name="Xu Q."/>
            <person name="Bian C."/>
            <person name="Tsai W.C."/>
            <person name="Yeh C.M."/>
            <person name="Liu K.W."/>
            <person name="Yoshida K."/>
            <person name="Zhang L.S."/>
            <person name="Chang S.B."/>
            <person name="Chen F."/>
            <person name="Shi Y."/>
            <person name="Su Y.Y."/>
            <person name="Zhang Y.Q."/>
            <person name="Chen L.J."/>
            <person name="Yin Y."/>
            <person name="Lin M."/>
            <person name="Huang H."/>
            <person name="Deng H."/>
            <person name="Wang Z.W."/>
            <person name="Zhu S.L."/>
            <person name="Zhao X."/>
            <person name="Deng C."/>
            <person name="Niu S.C."/>
            <person name="Huang J."/>
            <person name="Wang M."/>
            <person name="Liu G.H."/>
            <person name="Yang H.J."/>
            <person name="Xiao X.J."/>
            <person name="Hsiao Y.Y."/>
            <person name="Wu W.L."/>
            <person name="Chen Y.Y."/>
            <person name="Mitsuda N."/>
            <person name="Ohme-Takagi M."/>
            <person name="Luo Y.B."/>
            <person name="Van de Peer Y."/>
            <person name="Liu Z.J."/>
        </authorList>
    </citation>
    <scope>NUCLEOTIDE SEQUENCE [LARGE SCALE GENOMIC DNA]</scope>
    <source>
        <tissue evidence="3">The whole plant</tissue>
    </source>
</reference>
<dbReference type="STRING" id="906689.A0A2I0VPA9"/>
<name>A0A2I0VPA9_9ASPA</name>
<dbReference type="Gene3D" id="3.40.50.720">
    <property type="entry name" value="NAD(P)-binding Rossmann-like Domain"/>
    <property type="match status" value="1"/>
</dbReference>
<proteinExistence type="predicted"/>
<dbReference type="PANTHER" id="PTHR10366">
    <property type="entry name" value="NAD DEPENDENT EPIMERASE/DEHYDRATASE"/>
    <property type="match status" value="1"/>
</dbReference>
<dbReference type="PANTHER" id="PTHR10366:SF369">
    <property type="entry name" value="CINNAMOYL-COA REDUCTASE-LIKE PROTEIN"/>
    <property type="match status" value="1"/>
</dbReference>
<keyword evidence="4" id="KW-1185">Reference proteome</keyword>
<evidence type="ECO:0000256" key="1">
    <source>
        <dbReference type="ARBA" id="ARBA00023002"/>
    </source>
</evidence>
<organism evidence="3 4">
    <name type="scientific">Dendrobium catenatum</name>
    <dbReference type="NCBI Taxonomy" id="906689"/>
    <lineage>
        <taxon>Eukaryota</taxon>
        <taxon>Viridiplantae</taxon>
        <taxon>Streptophyta</taxon>
        <taxon>Embryophyta</taxon>
        <taxon>Tracheophyta</taxon>
        <taxon>Spermatophyta</taxon>
        <taxon>Magnoliopsida</taxon>
        <taxon>Liliopsida</taxon>
        <taxon>Asparagales</taxon>
        <taxon>Orchidaceae</taxon>
        <taxon>Epidendroideae</taxon>
        <taxon>Malaxideae</taxon>
        <taxon>Dendrobiinae</taxon>
        <taxon>Dendrobium</taxon>
    </lineage>
</organism>
<reference evidence="3 4" key="2">
    <citation type="journal article" date="2017" name="Nature">
        <title>The Apostasia genome and the evolution of orchids.</title>
        <authorList>
            <person name="Zhang G.Q."/>
            <person name="Liu K.W."/>
            <person name="Li Z."/>
            <person name="Lohaus R."/>
            <person name="Hsiao Y.Y."/>
            <person name="Niu S.C."/>
            <person name="Wang J.Y."/>
            <person name="Lin Y.C."/>
            <person name="Xu Q."/>
            <person name="Chen L.J."/>
            <person name="Yoshida K."/>
            <person name="Fujiwara S."/>
            <person name="Wang Z.W."/>
            <person name="Zhang Y.Q."/>
            <person name="Mitsuda N."/>
            <person name="Wang M."/>
            <person name="Liu G.H."/>
            <person name="Pecoraro L."/>
            <person name="Huang H.X."/>
            <person name="Xiao X.J."/>
            <person name="Lin M."/>
            <person name="Wu X.Y."/>
            <person name="Wu W.L."/>
            <person name="Chen Y.Y."/>
            <person name="Chang S.B."/>
            <person name="Sakamoto S."/>
            <person name="Ohme-Takagi M."/>
            <person name="Yagi M."/>
            <person name="Zeng S.J."/>
            <person name="Shen C.Y."/>
            <person name="Yeh C.M."/>
            <person name="Luo Y.B."/>
            <person name="Tsai W.C."/>
            <person name="Van de Peer Y."/>
            <person name="Liu Z.J."/>
        </authorList>
    </citation>
    <scope>NUCLEOTIDE SEQUENCE [LARGE SCALE GENOMIC DNA]</scope>
    <source>
        <tissue evidence="3">The whole plant</tissue>
    </source>
</reference>
<protein>
    <submittedName>
        <fullName evidence="3">Cinnamoyl-CoA reductase 1</fullName>
    </submittedName>
</protein>
<dbReference type="SUPFAM" id="SSF51735">
    <property type="entry name" value="NAD(P)-binding Rossmann-fold domains"/>
    <property type="match status" value="1"/>
</dbReference>
<dbReference type="InterPro" id="IPR050425">
    <property type="entry name" value="NAD(P)_dehydrat-like"/>
</dbReference>
<evidence type="ECO:0000313" key="3">
    <source>
        <dbReference type="EMBL" id="PKU65223.1"/>
    </source>
</evidence>
<keyword evidence="1" id="KW-0560">Oxidoreductase</keyword>
<dbReference type="AlphaFoldDB" id="A0A2I0VPA9"/>
<dbReference type="InterPro" id="IPR036291">
    <property type="entry name" value="NAD(P)-bd_dom_sf"/>
</dbReference>
<gene>
    <name evidence="3" type="primary">CCR1</name>
    <name evidence="3" type="ORF">MA16_Dca015934</name>
</gene>
<dbReference type="InterPro" id="IPR001509">
    <property type="entry name" value="Epimerase_deHydtase"/>
</dbReference>
<accession>A0A2I0VPA9</accession>
<feature type="domain" description="NAD-dependent epimerase/dehydratase" evidence="2">
    <location>
        <begin position="30"/>
        <end position="114"/>
    </location>
</feature>
<dbReference type="EMBL" id="KZ503374">
    <property type="protein sequence ID" value="PKU65223.1"/>
    <property type="molecule type" value="Genomic_DNA"/>
</dbReference>
<sequence length="191" mass="21449">MPSPGWPTDVVKDENCWTDLEYCRENGIWYPASKTMAEKQAWDFAKENGLDLVVVNPGTVMGPIIPPSINASMLMLLRLLQGCTEHYEDFYMGSVHVKDVALAHILLYENPSASGRHLCVESIIHFSDFASKVAELYPEYNLPKFPKDTQPGLLRAQYPSKKLINLGLQFVPIEQIIKDAVESLKSKGHIS</sequence>
<dbReference type="Pfam" id="PF01370">
    <property type="entry name" value="Epimerase"/>
    <property type="match status" value="1"/>
</dbReference>
<evidence type="ECO:0000259" key="2">
    <source>
        <dbReference type="Pfam" id="PF01370"/>
    </source>
</evidence>
<dbReference type="GO" id="GO:0016616">
    <property type="term" value="F:oxidoreductase activity, acting on the CH-OH group of donors, NAD or NADP as acceptor"/>
    <property type="evidence" value="ECO:0007669"/>
    <property type="project" value="TreeGrafter"/>
</dbReference>